<organism evidence="1">
    <name type="scientific">marine sediment metagenome</name>
    <dbReference type="NCBI Taxonomy" id="412755"/>
    <lineage>
        <taxon>unclassified sequences</taxon>
        <taxon>metagenomes</taxon>
        <taxon>ecological metagenomes</taxon>
    </lineage>
</organism>
<evidence type="ECO:0000313" key="1">
    <source>
        <dbReference type="EMBL" id="GAI82436.1"/>
    </source>
</evidence>
<proteinExistence type="predicted"/>
<accession>X1STI1</accession>
<gene>
    <name evidence="1" type="ORF">S12H4_14502</name>
</gene>
<protein>
    <submittedName>
        <fullName evidence="1">Uncharacterized protein</fullName>
    </submittedName>
</protein>
<sequence length="82" mass="8753">MEDELGMSCPGNMFPGFNPGGGVEATCLRALRRVVAPGNEDLAAFFDGFVNTASQGVKAAIIVPQHYLNTTAVWNYPGAHRQ</sequence>
<comment type="caution">
    <text evidence="1">The sequence shown here is derived from an EMBL/GenBank/DDBJ whole genome shotgun (WGS) entry which is preliminary data.</text>
</comment>
<dbReference type="EMBL" id="BARW01006914">
    <property type="protein sequence ID" value="GAI82436.1"/>
    <property type="molecule type" value="Genomic_DNA"/>
</dbReference>
<reference evidence="1" key="1">
    <citation type="journal article" date="2014" name="Front. Microbiol.">
        <title>High frequency of phylogenetically diverse reductive dehalogenase-homologous genes in deep subseafloor sedimentary metagenomes.</title>
        <authorList>
            <person name="Kawai M."/>
            <person name="Futagami T."/>
            <person name="Toyoda A."/>
            <person name="Takaki Y."/>
            <person name="Nishi S."/>
            <person name="Hori S."/>
            <person name="Arai W."/>
            <person name="Tsubouchi T."/>
            <person name="Morono Y."/>
            <person name="Uchiyama I."/>
            <person name="Ito T."/>
            <person name="Fujiyama A."/>
            <person name="Inagaki F."/>
            <person name="Takami H."/>
        </authorList>
    </citation>
    <scope>NUCLEOTIDE SEQUENCE</scope>
    <source>
        <strain evidence="1">Expedition CK06-06</strain>
    </source>
</reference>
<name>X1STI1_9ZZZZ</name>
<dbReference type="AlphaFoldDB" id="X1STI1"/>